<dbReference type="InterPro" id="IPR037523">
    <property type="entry name" value="VOC_core"/>
</dbReference>
<sequence>MDEVRNPRFEISGLHHLALVVKDMDRTIEFYHRILGMPLIKTIDIPNGRGQHFFFDVGNGASLAFFYFPDAPEAAPGIANPPFPQSVSAHGSMHHVAFRVPADKLQEYRDILVAEGVEVTETWYHNDPLDDITVTEQPTSFLGSIYFTDPDGIILELADWMRPIHPSTDVHHDRVVDASGNGRWIKREEAVA</sequence>
<dbReference type="RefSeq" id="WP_066701193.1">
    <property type="nucleotide sequence ID" value="NZ_AP018664.1"/>
</dbReference>
<dbReference type="Proteomes" id="UP000279959">
    <property type="component" value="Chromosome"/>
</dbReference>
<dbReference type="PANTHER" id="PTHR21366:SF31">
    <property type="entry name" value="METALLOTHIOL TRANSFERASE FOSB"/>
    <property type="match status" value="1"/>
</dbReference>
<accession>A0A494W2H6</accession>
<dbReference type="Pfam" id="PF00903">
    <property type="entry name" value="Glyoxalase"/>
    <property type="match status" value="1"/>
</dbReference>
<dbReference type="PROSITE" id="PS51819">
    <property type="entry name" value="VOC"/>
    <property type="match status" value="1"/>
</dbReference>
<evidence type="ECO:0000313" key="3">
    <source>
        <dbReference type="Proteomes" id="UP000279959"/>
    </source>
</evidence>
<dbReference type="EMBL" id="AP018664">
    <property type="protein sequence ID" value="BBD98401.1"/>
    <property type="molecule type" value="Genomic_DNA"/>
</dbReference>
<dbReference type="KEGG" id="sami:SAMIE_1019020"/>
<dbReference type="InterPro" id="IPR029068">
    <property type="entry name" value="Glyas_Bleomycin-R_OHBP_Dase"/>
</dbReference>
<reference evidence="2 3" key="1">
    <citation type="submission" date="2018-05" db="EMBL/GenBank/DDBJ databases">
        <title>Complete Genome Sequence of the Nonylphenol-Degrading Bacterium Sphingobium amiense DSM 16289T.</title>
        <authorList>
            <person name="Ootsuka M."/>
            <person name="Nishizawa T."/>
            <person name="Ohta H."/>
        </authorList>
    </citation>
    <scope>NUCLEOTIDE SEQUENCE [LARGE SCALE GENOMIC DNA]</scope>
    <source>
        <strain evidence="2 3">DSM 16289</strain>
    </source>
</reference>
<dbReference type="Gene3D" id="3.10.180.10">
    <property type="entry name" value="2,3-Dihydroxybiphenyl 1,2-Dioxygenase, domain 1"/>
    <property type="match status" value="1"/>
</dbReference>
<gene>
    <name evidence="2" type="ORF">SAMIE_1019020</name>
</gene>
<feature type="domain" description="VOC" evidence="1">
    <location>
        <begin position="13"/>
        <end position="160"/>
    </location>
</feature>
<dbReference type="CDD" id="cd06587">
    <property type="entry name" value="VOC"/>
    <property type="match status" value="1"/>
</dbReference>
<dbReference type="AlphaFoldDB" id="A0A494W2H6"/>
<name>A0A494W2H6_9SPHN</name>
<dbReference type="InterPro" id="IPR004360">
    <property type="entry name" value="Glyas_Fos-R_dOase_dom"/>
</dbReference>
<dbReference type="InterPro" id="IPR050383">
    <property type="entry name" value="GlyoxalaseI/FosfomycinResist"/>
</dbReference>
<keyword evidence="3" id="KW-1185">Reference proteome</keyword>
<dbReference type="PANTHER" id="PTHR21366">
    <property type="entry name" value="GLYOXALASE FAMILY PROTEIN"/>
    <property type="match status" value="1"/>
</dbReference>
<organism evidence="2 3">
    <name type="scientific">Sphingobium amiense</name>
    <dbReference type="NCBI Taxonomy" id="135719"/>
    <lineage>
        <taxon>Bacteria</taxon>
        <taxon>Pseudomonadati</taxon>
        <taxon>Pseudomonadota</taxon>
        <taxon>Alphaproteobacteria</taxon>
        <taxon>Sphingomonadales</taxon>
        <taxon>Sphingomonadaceae</taxon>
        <taxon>Sphingobium</taxon>
    </lineage>
</organism>
<dbReference type="SUPFAM" id="SSF54593">
    <property type="entry name" value="Glyoxalase/Bleomycin resistance protein/Dihydroxybiphenyl dioxygenase"/>
    <property type="match status" value="1"/>
</dbReference>
<proteinExistence type="predicted"/>
<evidence type="ECO:0000259" key="1">
    <source>
        <dbReference type="PROSITE" id="PS51819"/>
    </source>
</evidence>
<evidence type="ECO:0000313" key="2">
    <source>
        <dbReference type="EMBL" id="BBD98401.1"/>
    </source>
</evidence>
<protein>
    <submittedName>
        <fullName evidence="2">VOC family protein</fullName>
    </submittedName>
</protein>